<protein>
    <submittedName>
        <fullName evidence="2">Uncharacterized protein</fullName>
    </submittedName>
</protein>
<reference evidence="2" key="1">
    <citation type="submission" date="2014-09" db="EMBL/GenBank/DDBJ databases">
        <authorList>
            <person name="Magalhaes I.L.F."/>
            <person name="Oliveira U."/>
            <person name="Santos F.R."/>
            <person name="Vidigal T.H.D.A."/>
            <person name="Brescovit A.D."/>
            <person name="Santos A.J."/>
        </authorList>
    </citation>
    <scope>NUCLEOTIDE SEQUENCE</scope>
    <source>
        <tissue evidence="2">Shoot tissue taken approximately 20 cm above the soil surface</tissue>
    </source>
</reference>
<accession>A0A0A9G592</accession>
<organism evidence="2">
    <name type="scientific">Arundo donax</name>
    <name type="common">Giant reed</name>
    <name type="synonym">Donax arundinaceus</name>
    <dbReference type="NCBI Taxonomy" id="35708"/>
    <lineage>
        <taxon>Eukaryota</taxon>
        <taxon>Viridiplantae</taxon>
        <taxon>Streptophyta</taxon>
        <taxon>Embryophyta</taxon>
        <taxon>Tracheophyta</taxon>
        <taxon>Spermatophyta</taxon>
        <taxon>Magnoliopsida</taxon>
        <taxon>Liliopsida</taxon>
        <taxon>Poales</taxon>
        <taxon>Poaceae</taxon>
        <taxon>PACMAD clade</taxon>
        <taxon>Arundinoideae</taxon>
        <taxon>Arundineae</taxon>
        <taxon>Arundo</taxon>
    </lineage>
</organism>
<proteinExistence type="predicted"/>
<sequence length="139" mass="14458">MRLRYVNHPVYPIPTSSKTPGKIGSLSMALIAPTAVQSATIAATPMVATAYLSSTLSHCRVLRSLDDLRRLRRALAAGRRSDCDPFRSLGAALGDGHGHGHGASAGARQRGKPERRGEAAGGDHGRHVVAACGRGEVGA</sequence>
<feature type="region of interest" description="Disordered" evidence="1">
    <location>
        <begin position="88"/>
        <end position="139"/>
    </location>
</feature>
<reference evidence="2" key="2">
    <citation type="journal article" date="2015" name="Data Brief">
        <title>Shoot transcriptome of the giant reed, Arundo donax.</title>
        <authorList>
            <person name="Barrero R.A."/>
            <person name="Guerrero F.D."/>
            <person name="Moolhuijzen P."/>
            <person name="Goolsby J.A."/>
            <person name="Tidwell J."/>
            <person name="Bellgard S.E."/>
            <person name="Bellgard M.I."/>
        </authorList>
    </citation>
    <scope>NUCLEOTIDE SEQUENCE</scope>
    <source>
        <tissue evidence="2">Shoot tissue taken approximately 20 cm above the soil surface</tissue>
    </source>
</reference>
<feature type="compositionally biased region" description="Basic and acidic residues" evidence="1">
    <location>
        <begin position="111"/>
        <end position="126"/>
    </location>
</feature>
<evidence type="ECO:0000313" key="2">
    <source>
        <dbReference type="EMBL" id="JAE19652.1"/>
    </source>
</evidence>
<dbReference type="AlphaFoldDB" id="A0A0A9G592"/>
<evidence type="ECO:0000256" key="1">
    <source>
        <dbReference type="SAM" id="MobiDB-lite"/>
    </source>
</evidence>
<dbReference type="EMBL" id="GBRH01178244">
    <property type="protein sequence ID" value="JAE19652.1"/>
    <property type="molecule type" value="Transcribed_RNA"/>
</dbReference>
<name>A0A0A9G592_ARUDO</name>